<dbReference type="GO" id="GO:0005829">
    <property type="term" value="C:cytosol"/>
    <property type="evidence" value="ECO:0007669"/>
    <property type="project" value="TreeGrafter"/>
</dbReference>
<dbReference type="Pfam" id="PF03938">
    <property type="entry name" value="OmpH"/>
    <property type="match status" value="1"/>
</dbReference>
<protein>
    <submittedName>
        <fullName evidence="3">OmpH family outer membrane protein</fullName>
    </submittedName>
</protein>
<evidence type="ECO:0000313" key="4">
    <source>
        <dbReference type="Proteomes" id="UP000501812"/>
    </source>
</evidence>
<dbReference type="GO" id="GO:0050821">
    <property type="term" value="P:protein stabilization"/>
    <property type="evidence" value="ECO:0007669"/>
    <property type="project" value="TreeGrafter"/>
</dbReference>
<sequence length="203" mass="22915">MKQLIAPLIALAVTFGGVSHAQQARLKVATVDMEALFQSYNRTKDAKAKMDEDVARVKKDQEERMNRLKEISEAAKELGKQLEDPAIADNKKRELFSARQVKVQEAQTLQTELEEFLQRKSRAFQEQNNIVMKGILEEIRVKVQKHAEAEGYDYVMDKTGKSTSMVPILLYTKDATDMTETLLKTINDGAPASAPEEKKEEGK</sequence>
<dbReference type="KEGG" id="luo:HHL09_07310"/>
<organism evidence="3 4">
    <name type="scientific">Luteolibacter luteus</name>
    <dbReference type="NCBI Taxonomy" id="2728835"/>
    <lineage>
        <taxon>Bacteria</taxon>
        <taxon>Pseudomonadati</taxon>
        <taxon>Verrucomicrobiota</taxon>
        <taxon>Verrucomicrobiia</taxon>
        <taxon>Verrucomicrobiales</taxon>
        <taxon>Verrucomicrobiaceae</taxon>
        <taxon>Luteolibacter</taxon>
    </lineage>
</organism>
<dbReference type="PANTHER" id="PTHR35089:SF1">
    <property type="entry name" value="CHAPERONE PROTEIN SKP"/>
    <property type="match status" value="1"/>
</dbReference>
<name>A0A858RHM5_9BACT</name>
<dbReference type="GO" id="GO:0051082">
    <property type="term" value="F:unfolded protein binding"/>
    <property type="evidence" value="ECO:0007669"/>
    <property type="project" value="InterPro"/>
</dbReference>
<dbReference type="PANTHER" id="PTHR35089">
    <property type="entry name" value="CHAPERONE PROTEIN SKP"/>
    <property type="match status" value="1"/>
</dbReference>
<keyword evidence="2" id="KW-0732">Signal</keyword>
<dbReference type="EMBL" id="CP051774">
    <property type="protein sequence ID" value="QJE95603.1"/>
    <property type="molecule type" value="Genomic_DNA"/>
</dbReference>
<keyword evidence="4" id="KW-1185">Reference proteome</keyword>
<comment type="similarity">
    <text evidence="1">Belongs to the Skp family.</text>
</comment>
<dbReference type="SMART" id="SM00935">
    <property type="entry name" value="OmpH"/>
    <property type="match status" value="1"/>
</dbReference>
<dbReference type="SUPFAM" id="SSF111384">
    <property type="entry name" value="OmpH-like"/>
    <property type="match status" value="1"/>
</dbReference>
<evidence type="ECO:0000313" key="3">
    <source>
        <dbReference type="EMBL" id="QJE95603.1"/>
    </source>
</evidence>
<dbReference type="RefSeq" id="WP_169453917.1">
    <property type="nucleotide sequence ID" value="NZ_CP051774.1"/>
</dbReference>
<proteinExistence type="inferred from homology"/>
<dbReference type="Proteomes" id="UP000501812">
    <property type="component" value="Chromosome"/>
</dbReference>
<dbReference type="Gene3D" id="3.30.910.20">
    <property type="entry name" value="Skp domain"/>
    <property type="match status" value="1"/>
</dbReference>
<reference evidence="3 4" key="1">
    <citation type="submission" date="2020-04" db="EMBL/GenBank/DDBJ databases">
        <title>Luteolibacter sp. G-1-1-1 isolated from soil.</title>
        <authorList>
            <person name="Dahal R.H."/>
        </authorList>
    </citation>
    <scope>NUCLEOTIDE SEQUENCE [LARGE SCALE GENOMIC DNA]</scope>
    <source>
        <strain evidence="3 4">G-1-1-1</strain>
    </source>
</reference>
<dbReference type="InterPro" id="IPR024930">
    <property type="entry name" value="Skp_dom_sf"/>
</dbReference>
<gene>
    <name evidence="3" type="ORF">HHL09_07310</name>
</gene>
<evidence type="ECO:0000256" key="2">
    <source>
        <dbReference type="ARBA" id="ARBA00022729"/>
    </source>
</evidence>
<evidence type="ECO:0000256" key="1">
    <source>
        <dbReference type="ARBA" id="ARBA00009091"/>
    </source>
</evidence>
<dbReference type="AlphaFoldDB" id="A0A858RHM5"/>
<dbReference type="InterPro" id="IPR005632">
    <property type="entry name" value="Chaperone_Skp"/>
</dbReference>
<accession>A0A858RHM5</accession>